<accession>A0A7K1YCL6</accession>
<dbReference type="AlphaFoldDB" id="A0A7K1YCL6"/>
<comment type="caution">
    <text evidence="1">The sequence shown here is derived from an EMBL/GenBank/DDBJ whole genome shotgun (WGS) entry which is preliminary data.</text>
</comment>
<organism evidence="1 2">
    <name type="scientific">Hufsiella arboris</name>
    <dbReference type="NCBI Taxonomy" id="2695275"/>
    <lineage>
        <taxon>Bacteria</taxon>
        <taxon>Pseudomonadati</taxon>
        <taxon>Bacteroidota</taxon>
        <taxon>Sphingobacteriia</taxon>
        <taxon>Sphingobacteriales</taxon>
        <taxon>Sphingobacteriaceae</taxon>
        <taxon>Hufsiella</taxon>
    </lineage>
</organism>
<reference evidence="1 2" key="1">
    <citation type="submission" date="2019-11" db="EMBL/GenBank/DDBJ databases">
        <title>Pedobacter sp. HMF7647 Genome sequencing and assembly.</title>
        <authorList>
            <person name="Kang H."/>
            <person name="Kim H."/>
            <person name="Joh K."/>
        </authorList>
    </citation>
    <scope>NUCLEOTIDE SEQUENCE [LARGE SCALE GENOMIC DNA]</scope>
    <source>
        <strain evidence="1 2">HMF7647</strain>
    </source>
</reference>
<gene>
    <name evidence="1" type="ORF">GS399_15210</name>
</gene>
<sequence>MILTTFCYGNNLLAQKFLIPKNVTIQYAGSIGFISGDFGYNLFKKERGTMDFGYGFVPASKGGPLNILNVKFSYKPFNIKLKEWGNLLPVNPGFFISYHLGSNYHIGWNDDQYPKGYYWWSTALRPNISLSSELKIKPNIIFTKSRMRYISIYTEVSTNELYFISFVQNHDEFPFTNILKLGIGTKLYF</sequence>
<name>A0A7K1YCL6_9SPHI</name>
<evidence type="ECO:0000313" key="1">
    <source>
        <dbReference type="EMBL" id="MXV52323.1"/>
    </source>
</evidence>
<evidence type="ECO:0008006" key="3">
    <source>
        <dbReference type="Google" id="ProtNLM"/>
    </source>
</evidence>
<protein>
    <recommendedName>
        <fullName evidence="3">Outer membrane beta-barrel protein</fullName>
    </recommendedName>
</protein>
<keyword evidence="2" id="KW-1185">Reference proteome</keyword>
<dbReference type="EMBL" id="WVHT01000007">
    <property type="protein sequence ID" value="MXV52323.1"/>
    <property type="molecule type" value="Genomic_DNA"/>
</dbReference>
<evidence type="ECO:0000313" key="2">
    <source>
        <dbReference type="Proteomes" id="UP000466586"/>
    </source>
</evidence>
<dbReference type="Proteomes" id="UP000466586">
    <property type="component" value="Unassembled WGS sequence"/>
</dbReference>
<proteinExistence type="predicted"/>